<evidence type="ECO:0000256" key="4">
    <source>
        <dbReference type="PROSITE-ProRule" id="PRU00146"/>
    </source>
</evidence>
<comment type="caution">
    <text evidence="7">The sequence shown here is derived from an EMBL/GenBank/DDBJ whole genome shotgun (WGS) entry which is preliminary data.</text>
</comment>
<dbReference type="STRING" id="61395.A0A1Y1WA09"/>
<dbReference type="GO" id="GO:0008270">
    <property type="term" value="F:zinc ion binding"/>
    <property type="evidence" value="ECO:0007669"/>
    <property type="project" value="UniProtKB-KW"/>
</dbReference>
<dbReference type="OrthoDB" id="787137at2759"/>
<dbReference type="InterPro" id="IPR001965">
    <property type="entry name" value="Znf_PHD"/>
</dbReference>
<dbReference type="AlphaFoldDB" id="A0A1Y1WA09"/>
<dbReference type="Gene3D" id="3.30.40.10">
    <property type="entry name" value="Zinc/RING finger domain, C3HC4 (zinc finger)"/>
    <property type="match status" value="2"/>
</dbReference>
<keyword evidence="1" id="KW-0479">Metal-binding</keyword>
<feature type="region of interest" description="Disordered" evidence="5">
    <location>
        <begin position="262"/>
        <end position="287"/>
    </location>
</feature>
<name>A0A1Y1WA09_9FUNG</name>
<evidence type="ECO:0000256" key="1">
    <source>
        <dbReference type="ARBA" id="ARBA00022723"/>
    </source>
</evidence>
<dbReference type="GeneID" id="63806406"/>
<evidence type="ECO:0000259" key="6">
    <source>
        <dbReference type="PROSITE" id="PS50016"/>
    </source>
</evidence>
<evidence type="ECO:0000313" key="7">
    <source>
        <dbReference type="EMBL" id="ORX70353.1"/>
    </source>
</evidence>
<proteinExistence type="predicted"/>
<gene>
    <name evidence="7" type="ORF">DL89DRAFT_283902</name>
</gene>
<feature type="region of interest" description="Disordered" evidence="5">
    <location>
        <begin position="107"/>
        <end position="137"/>
    </location>
</feature>
<keyword evidence="2 4" id="KW-0863">Zinc-finger</keyword>
<sequence length="1053" mass="111918">MVDRPAVDEKMGDTTGEMAKRVLSLPANGKILISHLVDEGLLTAGNTVVCNNWPFTAVVTATGAFEASWEPVPADFVGTYGREFMRAEFETPSAWATAVCRVMRAQARAHKHRRDGDEEVGRRASRSKQKAPTSTEGRVAVNGWTACRVRFARDDPNRALGERLAGGTGDTIEVTLDALRRELCARISRTRAAPSRAASDSESEPDSTLVDGLAQRVEHGLALGCVKQRRAAAAAADAISATAHASSMAMFVQLAAHGDERLTPHSRKRKSIPDMSRHAKLSRVPDAEQTLQTKATLAFFRERAQALARPHAEAKALRAQRRQLLRRRIGGALDVWLRQRRAHRQPADVPPVPVSSPGGSPGATDELVGMAAAVSATFADIAARLPCLTDDAALQGIALCTQCGSSGSALLECQACGDRYHGFCVSPLVRDAARFLCPACRVCAGCLDDRPPELLQCDQCGTCMHAHCSAQRAVHRDGLAGLARENGRWVCDQCVACRECGFSMADGAPADGKAAAEWTARVAWGCDFNLCGLCTQQIEKGKVCPQCVATYASTTAGANMVCCDVCAVWIHTACDPRLTPHVYDALLTLEDAPYVCPACCLMVSGGEPETDPVCLPACLQQVPKCAPPIPTASDSPSAPHVASFAAPVKQEPETEAANMLLSLTQSDVRFDRFAIDALETQFSTWAGDRRVCMLCSLHGDSAQLGRLVPLLHAAPGHAASQWVHVECLAWAWGPRSTTISALGSSHSGASSPVTGPGAAGAALVRFEGRLDASRADLLCSLCGRVGASFHCCAPVACSGSAYHLPCLLLAGSPAGTAPGQPQYCAGWRRALCAEHVPLFSAMMPADTTTASYADVRVEASVDEPGTPPAGPVRLGSLEISAWGAVPADAPEPHAVTAEFPRWVIPPDGFVCARAFCINGHALRMHIATRIEGPVALWCGHISQDAAVAEIQAEALGDLVGRLLAQLLGVLGVADDHLYSAFARAAAHKPFRFLGLTRCSLYDLFVRRVDNYDRLCERARMARSRSVSMIPVVPPTLADTDAPPISTPTQMVTD</sequence>
<evidence type="ECO:0000256" key="3">
    <source>
        <dbReference type="ARBA" id="ARBA00022833"/>
    </source>
</evidence>
<dbReference type="InterPro" id="IPR013083">
    <property type="entry name" value="Znf_RING/FYVE/PHD"/>
</dbReference>
<evidence type="ECO:0000313" key="8">
    <source>
        <dbReference type="Proteomes" id="UP000193922"/>
    </source>
</evidence>
<dbReference type="Pfam" id="PF00628">
    <property type="entry name" value="PHD"/>
    <property type="match status" value="1"/>
</dbReference>
<dbReference type="SMART" id="SM00249">
    <property type="entry name" value="PHD"/>
    <property type="match status" value="4"/>
</dbReference>
<dbReference type="RefSeq" id="XP_040743991.1">
    <property type="nucleotide sequence ID" value="XM_040889758.1"/>
</dbReference>
<dbReference type="EMBL" id="MCFD01000006">
    <property type="protein sequence ID" value="ORX70353.1"/>
    <property type="molecule type" value="Genomic_DNA"/>
</dbReference>
<dbReference type="InterPro" id="IPR011011">
    <property type="entry name" value="Znf_FYVE_PHD"/>
</dbReference>
<dbReference type="InterPro" id="IPR019787">
    <property type="entry name" value="Znf_PHD-finger"/>
</dbReference>
<reference evidence="7 8" key="1">
    <citation type="submission" date="2016-07" db="EMBL/GenBank/DDBJ databases">
        <title>Pervasive Adenine N6-methylation of Active Genes in Fungi.</title>
        <authorList>
            <consortium name="DOE Joint Genome Institute"/>
            <person name="Mondo S.J."/>
            <person name="Dannebaum R.O."/>
            <person name="Kuo R.C."/>
            <person name="Labutti K."/>
            <person name="Haridas S."/>
            <person name="Kuo A."/>
            <person name="Salamov A."/>
            <person name="Ahrendt S.R."/>
            <person name="Lipzen A."/>
            <person name="Sullivan W."/>
            <person name="Andreopoulos W.B."/>
            <person name="Clum A."/>
            <person name="Lindquist E."/>
            <person name="Daum C."/>
            <person name="Ramamoorthy G.K."/>
            <person name="Gryganskyi A."/>
            <person name="Culley D."/>
            <person name="Magnuson J.K."/>
            <person name="James T.Y."/>
            <person name="O'Malley M.A."/>
            <person name="Stajich J.E."/>
            <person name="Spatafora J.W."/>
            <person name="Visel A."/>
            <person name="Grigoriev I.V."/>
        </authorList>
    </citation>
    <scope>NUCLEOTIDE SEQUENCE [LARGE SCALE GENOMIC DNA]</scope>
    <source>
        <strain evidence="7 8">ATCC 12442</strain>
    </source>
</reference>
<organism evidence="7 8">
    <name type="scientific">Linderina pennispora</name>
    <dbReference type="NCBI Taxonomy" id="61395"/>
    <lineage>
        <taxon>Eukaryota</taxon>
        <taxon>Fungi</taxon>
        <taxon>Fungi incertae sedis</taxon>
        <taxon>Zoopagomycota</taxon>
        <taxon>Kickxellomycotina</taxon>
        <taxon>Kickxellomycetes</taxon>
        <taxon>Kickxellales</taxon>
        <taxon>Kickxellaceae</taxon>
        <taxon>Linderina</taxon>
    </lineage>
</organism>
<feature type="domain" description="PHD-type" evidence="6">
    <location>
        <begin position="437"/>
        <end position="497"/>
    </location>
</feature>
<evidence type="ECO:0000256" key="2">
    <source>
        <dbReference type="ARBA" id="ARBA00022771"/>
    </source>
</evidence>
<dbReference type="SUPFAM" id="SSF57903">
    <property type="entry name" value="FYVE/PHD zinc finger"/>
    <property type="match status" value="2"/>
</dbReference>
<keyword evidence="3" id="KW-0862">Zinc</keyword>
<accession>A0A1Y1WA09</accession>
<protein>
    <recommendedName>
        <fullName evidence="6">PHD-type domain-containing protein</fullName>
    </recommendedName>
</protein>
<dbReference type="Proteomes" id="UP000193922">
    <property type="component" value="Unassembled WGS sequence"/>
</dbReference>
<evidence type="ECO:0000256" key="5">
    <source>
        <dbReference type="SAM" id="MobiDB-lite"/>
    </source>
</evidence>
<dbReference type="PROSITE" id="PS50016">
    <property type="entry name" value="ZF_PHD_2"/>
    <property type="match status" value="1"/>
</dbReference>
<keyword evidence="8" id="KW-1185">Reference proteome</keyword>